<organism evidence="2 3">
    <name type="scientific">Streblomastix strix</name>
    <dbReference type="NCBI Taxonomy" id="222440"/>
    <lineage>
        <taxon>Eukaryota</taxon>
        <taxon>Metamonada</taxon>
        <taxon>Preaxostyla</taxon>
        <taxon>Oxymonadida</taxon>
        <taxon>Streblomastigidae</taxon>
        <taxon>Streblomastix</taxon>
    </lineage>
</organism>
<keyword evidence="1" id="KW-0175">Coiled coil</keyword>
<dbReference type="Proteomes" id="UP000324800">
    <property type="component" value="Unassembled WGS sequence"/>
</dbReference>
<reference evidence="2 3" key="1">
    <citation type="submission" date="2019-03" db="EMBL/GenBank/DDBJ databases">
        <title>Single cell metagenomics reveals metabolic interactions within the superorganism composed of flagellate Streblomastix strix and complex community of Bacteroidetes bacteria on its surface.</title>
        <authorList>
            <person name="Treitli S.C."/>
            <person name="Kolisko M."/>
            <person name="Husnik F."/>
            <person name="Keeling P."/>
            <person name="Hampl V."/>
        </authorList>
    </citation>
    <scope>NUCLEOTIDE SEQUENCE [LARGE SCALE GENOMIC DNA]</scope>
    <source>
        <strain evidence="2">ST1C</strain>
    </source>
</reference>
<gene>
    <name evidence="2" type="ORF">EZS28_025620</name>
</gene>
<evidence type="ECO:0000313" key="2">
    <source>
        <dbReference type="EMBL" id="KAA6378853.1"/>
    </source>
</evidence>
<evidence type="ECO:0000313" key="3">
    <source>
        <dbReference type="Proteomes" id="UP000324800"/>
    </source>
</evidence>
<evidence type="ECO:0000256" key="1">
    <source>
        <dbReference type="SAM" id="Coils"/>
    </source>
</evidence>
<name>A0A5J4V8N2_9EUKA</name>
<comment type="caution">
    <text evidence="2">The sequence shown here is derived from an EMBL/GenBank/DDBJ whole genome shotgun (WGS) entry which is preliminary data.</text>
</comment>
<dbReference type="AlphaFoldDB" id="A0A5J4V8N2"/>
<protein>
    <submittedName>
        <fullName evidence="2">Uncharacterized protein</fullName>
    </submittedName>
</protein>
<feature type="coiled-coil region" evidence="1">
    <location>
        <begin position="230"/>
        <end position="285"/>
    </location>
</feature>
<sequence length="510" mass="57720">MDVVNESIDVGTLNKLVGSGDEGEIYVLSTTILHIVGVRCGVKYIILRFNAATEPSSNEKRSRSGSKTLYDLIEDNEGIRNSLNNSGFIQIVLHSIAVETPIKQHQASEMYRESDFKEDGSISFPSYTSTQSYNSETDLFAANSIRDRCPPFVQIGLLKVVLRLAELGYGLEKLGVLISGVERLKRHKDTQLRGVAENILQILYSQGIIQSPVSTITSKDVIVCELEEQIRRKNSEIGIKEQEKQNLAKELQRMKVEKEKVEELNQKLKIEVDQLKKEKDRLRFAYTKNREHKGSINRTNIPKFDSDMDLRGSFNSSSFSSSFKSYDLSSMGSTIAIISKDPEDIEFIDIDGYQKRIVKKKDDYDTISLSQVLYDGIWQLETMFQVEDDEDTVHFAAIGIVQDSYDIPADAAQSLQPPYSGDVNHKEQDTYENSSLKENQSLKLEFDSDKGTLVLFIDDVQQPVYISGIKEKVRFIICMHYVGSSCLIRSLKKLPEQTYIHVDGEKAVDL</sequence>
<proteinExistence type="predicted"/>
<dbReference type="EMBL" id="SNRW01008877">
    <property type="protein sequence ID" value="KAA6378853.1"/>
    <property type="molecule type" value="Genomic_DNA"/>
</dbReference>
<accession>A0A5J4V8N2</accession>